<dbReference type="AlphaFoldDB" id="A0A0D6EFY4"/>
<dbReference type="Proteomes" id="UP000243876">
    <property type="component" value="Unassembled WGS sequence"/>
</dbReference>
<evidence type="ECO:0000313" key="13">
    <source>
        <dbReference type="Proteomes" id="UP000243876"/>
    </source>
</evidence>
<keyword evidence="3 9" id="KW-0813">Transport</keyword>
<sequence length="372" mass="39550">MTSTLPPLAQAASGSVGAVISNALVFPLDTITTRLQASNRRRPAANLAPQPSVSHTIRTLYRSGGWTAFYSGIGPDSLSTALSQFLYFWCYSFLRDRLQARKLRQGAGTKVAAAGGGDGGKGKRPAPPLLSAVEELAVGCLAGVVAKGVVSPLSMITVRAQTASEPRQEVAGGKAGDERPVEEESDDEDDKYGSAPSAWTIAQDIYKEQGLKGFWSGFQSTVILTLNPAITFYAFAALQRALIPARYRDHPTPLQTFLCGAFASAIASAITYPLILAKVPPFLFLLPLLSLAAADLASSLWQTRLQFKSPTGRALYSSPIDVFRKAYAKQGISGLYSGVESQLLKGIELLLVVVARVVTRQNDLAANSLATA</sequence>
<keyword evidence="7 8" id="KW-0472">Membrane</keyword>
<dbReference type="PANTHER" id="PTHR45939">
    <property type="entry name" value="PEROXISOMAL MEMBRANE PROTEIN PMP34-RELATED"/>
    <property type="match status" value="1"/>
</dbReference>
<name>A0A0D6EFY4_SPOSA</name>
<comment type="subcellular location">
    <subcellularLocation>
        <location evidence="1">Membrane</location>
        <topology evidence="1">Multi-pass membrane protein</topology>
    </subcellularLocation>
</comment>
<dbReference type="InterPro" id="IPR018108">
    <property type="entry name" value="MCP_transmembrane"/>
</dbReference>
<keyword evidence="13" id="KW-1185">Reference proteome</keyword>
<dbReference type="GO" id="GO:0016020">
    <property type="term" value="C:membrane"/>
    <property type="evidence" value="ECO:0007669"/>
    <property type="project" value="UniProtKB-SubCell"/>
</dbReference>
<evidence type="ECO:0000256" key="2">
    <source>
        <dbReference type="ARBA" id="ARBA00006375"/>
    </source>
</evidence>
<dbReference type="Pfam" id="PF00153">
    <property type="entry name" value="Mito_carr"/>
    <property type="match status" value="3"/>
</dbReference>
<comment type="similarity">
    <text evidence="2 9">Belongs to the mitochondrial carrier (TC 2.A.29) family.</text>
</comment>
<feature type="transmembrane region" description="Helical" evidence="11">
    <location>
        <begin position="214"/>
        <end position="236"/>
    </location>
</feature>
<organism evidence="12 13">
    <name type="scientific">Sporidiobolus salmonicolor</name>
    <name type="common">Yeast-like fungus</name>
    <name type="synonym">Sporobolomyces salmonicolor</name>
    <dbReference type="NCBI Taxonomy" id="5005"/>
    <lineage>
        <taxon>Eukaryota</taxon>
        <taxon>Fungi</taxon>
        <taxon>Dikarya</taxon>
        <taxon>Basidiomycota</taxon>
        <taxon>Pucciniomycotina</taxon>
        <taxon>Microbotryomycetes</taxon>
        <taxon>Sporidiobolales</taxon>
        <taxon>Sporidiobolaceae</taxon>
        <taxon>Sporobolomyces</taxon>
    </lineage>
</organism>
<dbReference type="EMBL" id="CENE01000001">
    <property type="protein sequence ID" value="CEQ38932.1"/>
    <property type="molecule type" value="Genomic_DNA"/>
</dbReference>
<keyword evidence="5" id="KW-0677">Repeat</keyword>
<evidence type="ECO:0000256" key="3">
    <source>
        <dbReference type="ARBA" id="ARBA00022448"/>
    </source>
</evidence>
<dbReference type="InterPro" id="IPR023395">
    <property type="entry name" value="MCP_dom_sf"/>
</dbReference>
<evidence type="ECO:0000256" key="6">
    <source>
        <dbReference type="ARBA" id="ARBA00022989"/>
    </source>
</evidence>
<feature type="repeat" description="Solcar" evidence="8">
    <location>
        <begin position="5"/>
        <end position="97"/>
    </location>
</feature>
<accession>A0A0D6EFY4</accession>
<dbReference type="GO" id="GO:0015217">
    <property type="term" value="F:ADP transmembrane transporter activity"/>
    <property type="evidence" value="ECO:0007669"/>
    <property type="project" value="TreeGrafter"/>
</dbReference>
<dbReference type="SUPFAM" id="SSF103506">
    <property type="entry name" value="Mitochondrial carrier"/>
    <property type="match status" value="2"/>
</dbReference>
<keyword evidence="4 8" id="KW-0812">Transmembrane</keyword>
<keyword evidence="6 11" id="KW-1133">Transmembrane helix</keyword>
<evidence type="ECO:0000256" key="9">
    <source>
        <dbReference type="RuleBase" id="RU000488"/>
    </source>
</evidence>
<reference evidence="13" key="1">
    <citation type="submission" date="2015-02" db="EMBL/GenBank/DDBJ databases">
        <authorList>
            <person name="Gon?alves P."/>
        </authorList>
    </citation>
    <scope>NUCLEOTIDE SEQUENCE [LARGE SCALE GENOMIC DNA]</scope>
</reference>
<dbReference type="InterPro" id="IPR052217">
    <property type="entry name" value="Mito/Peroxisomal_Carrier"/>
</dbReference>
<protein>
    <submittedName>
        <fullName evidence="12">SPOSA6832_00403-mRNA-1:cds</fullName>
    </submittedName>
</protein>
<feature type="repeat" description="Solcar" evidence="8">
    <location>
        <begin position="130"/>
        <end position="241"/>
    </location>
</feature>
<gene>
    <name evidence="12" type="primary">SPOSA6832_00403</name>
</gene>
<evidence type="ECO:0000256" key="7">
    <source>
        <dbReference type="ARBA" id="ARBA00023136"/>
    </source>
</evidence>
<feature type="transmembrane region" description="Helical" evidence="11">
    <location>
        <begin position="257"/>
        <end position="276"/>
    </location>
</feature>
<dbReference type="PANTHER" id="PTHR45939:SF2">
    <property type="entry name" value="CARRIER PROTEIN, PUTATIVE (AFU_ORTHOLOGUE AFUA_2G13870)-RELATED"/>
    <property type="match status" value="1"/>
</dbReference>
<evidence type="ECO:0000256" key="8">
    <source>
        <dbReference type="PROSITE-ProRule" id="PRU00282"/>
    </source>
</evidence>
<feature type="region of interest" description="Disordered" evidence="10">
    <location>
        <begin position="164"/>
        <end position="194"/>
    </location>
</feature>
<dbReference type="PROSITE" id="PS50920">
    <property type="entry name" value="SOLCAR"/>
    <property type="match status" value="2"/>
</dbReference>
<evidence type="ECO:0000256" key="1">
    <source>
        <dbReference type="ARBA" id="ARBA00004141"/>
    </source>
</evidence>
<proteinExistence type="inferred from homology"/>
<evidence type="ECO:0000256" key="5">
    <source>
        <dbReference type="ARBA" id="ARBA00022737"/>
    </source>
</evidence>
<evidence type="ECO:0000256" key="11">
    <source>
        <dbReference type="SAM" id="Phobius"/>
    </source>
</evidence>
<evidence type="ECO:0000256" key="10">
    <source>
        <dbReference type="SAM" id="MobiDB-lite"/>
    </source>
</evidence>
<evidence type="ECO:0000313" key="12">
    <source>
        <dbReference type="EMBL" id="CEQ38932.1"/>
    </source>
</evidence>
<dbReference type="Gene3D" id="1.50.40.10">
    <property type="entry name" value="Mitochondrial carrier domain"/>
    <property type="match status" value="2"/>
</dbReference>
<evidence type="ECO:0000256" key="4">
    <source>
        <dbReference type="ARBA" id="ARBA00022692"/>
    </source>
</evidence>
<dbReference type="OrthoDB" id="18574at2759"/>
<feature type="compositionally biased region" description="Acidic residues" evidence="10">
    <location>
        <begin position="180"/>
        <end position="190"/>
    </location>
</feature>